<dbReference type="SUPFAM" id="SSF54862">
    <property type="entry name" value="4Fe-4S ferredoxins"/>
    <property type="match status" value="1"/>
</dbReference>
<dbReference type="AlphaFoldDB" id="A0A2T3FVN7"/>
<dbReference type="InterPro" id="IPR017900">
    <property type="entry name" value="4Fe4S_Fe_S_CS"/>
</dbReference>
<name>A0A2T3FVN7_9CLOT</name>
<dbReference type="InterPro" id="IPR052977">
    <property type="entry name" value="Polyferredoxin-like_ET"/>
</dbReference>
<keyword evidence="2" id="KW-0408">Iron</keyword>
<evidence type="ECO:0000256" key="2">
    <source>
        <dbReference type="ARBA" id="ARBA00023004"/>
    </source>
</evidence>
<evidence type="ECO:0000256" key="1">
    <source>
        <dbReference type="ARBA" id="ARBA00022723"/>
    </source>
</evidence>
<sequence>MACVGKCKKEAISIQDNVSAYNAVIDESKCVSCGACERVCPNNHKVNLNEPIYWKEGWAPDNIRSKASSGGAASAMMEYFVNDGGYVAACLFSNGEFVFDITNKKEELVHFVGSKYVKSNPVGIYDKVIEKLKNGNSVLFIGLPCQVAAVKNYMLAMPDNIRENLYTVDLICHGSPSPKILKFALYEKGIDILQLKEIRFRNKTNFGLSSRDEDGEYKTIVPAGVQDMYTHAFLTSLDYTENCYSCRYATWGRVSDVTLGDSWGSNQIDREQEKGISLVLCQTTKGVTLIQNSGIKLEEVDIEKALEANHQLRHPSIAPETREMFFANLSKGFYKAISKSAPKVYYKQKLKESLIKFKIIRGGDI</sequence>
<dbReference type="PROSITE" id="PS00198">
    <property type="entry name" value="4FE4S_FER_1"/>
    <property type="match status" value="1"/>
</dbReference>
<dbReference type="PANTHER" id="PTHR43193:SF2">
    <property type="entry name" value="POLYFERREDOXIN PROTEIN FWDF"/>
    <property type="match status" value="1"/>
</dbReference>
<keyword evidence="6" id="KW-1185">Reference proteome</keyword>
<dbReference type="EMBL" id="PYLO01000001">
    <property type="protein sequence ID" value="PST39334.1"/>
    <property type="molecule type" value="Genomic_DNA"/>
</dbReference>
<gene>
    <name evidence="5" type="ORF">C7U56_04235</name>
</gene>
<dbReference type="Pfam" id="PF04432">
    <property type="entry name" value="FrhB_FdhB_C"/>
    <property type="match status" value="1"/>
</dbReference>
<dbReference type="Pfam" id="PF00037">
    <property type="entry name" value="Fer4"/>
    <property type="match status" value="1"/>
</dbReference>
<dbReference type="InterPro" id="IPR007525">
    <property type="entry name" value="FrhB_FdhB_C"/>
</dbReference>
<dbReference type="Proteomes" id="UP000241048">
    <property type="component" value="Unassembled WGS sequence"/>
</dbReference>
<keyword evidence="3" id="KW-0411">Iron-sulfur</keyword>
<reference evidence="5 6" key="1">
    <citation type="submission" date="2018-03" db="EMBL/GenBank/DDBJ databases">
        <title>Lachnoclostridium SNUG30386 gen.nov., sp.nov., isolated from human faeces.</title>
        <authorList>
            <person name="Seo B."/>
            <person name="Jeon K."/>
            <person name="Ko G."/>
        </authorList>
    </citation>
    <scope>NUCLEOTIDE SEQUENCE [LARGE SCALE GENOMIC DNA]</scope>
    <source>
        <strain evidence="5 6">SNUG30386</strain>
    </source>
</reference>
<dbReference type="PROSITE" id="PS51379">
    <property type="entry name" value="4FE4S_FER_2"/>
    <property type="match status" value="1"/>
</dbReference>
<dbReference type="GO" id="GO:0046872">
    <property type="term" value="F:metal ion binding"/>
    <property type="evidence" value="ECO:0007669"/>
    <property type="project" value="UniProtKB-KW"/>
</dbReference>
<organism evidence="5 6">
    <name type="scientific">Clostridium fessum</name>
    <dbReference type="NCBI Taxonomy" id="2126740"/>
    <lineage>
        <taxon>Bacteria</taxon>
        <taxon>Bacillati</taxon>
        <taxon>Bacillota</taxon>
        <taxon>Clostridia</taxon>
        <taxon>Eubacteriales</taxon>
        <taxon>Clostridiaceae</taxon>
        <taxon>Clostridium</taxon>
    </lineage>
</organism>
<proteinExistence type="predicted"/>
<feature type="domain" description="4Fe-4S ferredoxin-type" evidence="4">
    <location>
        <begin position="21"/>
        <end position="51"/>
    </location>
</feature>
<accession>A0A2T3FVN7</accession>
<evidence type="ECO:0000259" key="4">
    <source>
        <dbReference type="PROSITE" id="PS51379"/>
    </source>
</evidence>
<protein>
    <submittedName>
        <fullName evidence="5">Coenzyme F420-reducing hydrogenase</fullName>
    </submittedName>
</protein>
<evidence type="ECO:0000313" key="6">
    <source>
        <dbReference type="Proteomes" id="UP000241048"/>
    </source>
</evidence>
<dbReference type="InterPro" id="IPR017896">
    <property type="entry name" value="4Fe4S_Fe-S-bd"/>
</dbReference>
<keyword evidence="1" id="KW-0479">Metal-binding</keyword>
<dbReference type="Gene3D" id="3.30.70.20">
    <property type="match status" value="1"/>
</dbReference>
<evidence type="ECO:0000256" key="3">
    <source>
        <dbReference type="ARBA" id="ARBA00023014"/>
    </source>
</evidence>
<dbReference type="GO" id="GO:0051536">
    <property type="term" value="F:iron-sulfur cluster binding"/>
    <property type="evidence" value="ECO:0007669"/>
    <property type="project" value="UniProtKB-KW"/>
</dbReference>
<dbReference type="PANTHER" id="PTHR43193">
    <property type="match status" value="1"/>
</dbReference>
<evidence type="ECO:0000313" key="5">
    <source>
        <dbReference type="EMBL" id="PST39334.1"/>
    </source>
</evidence>
<comment type="caution">
    <text evidence="5">The sequence shown here is derived from an EMBL/GenBank/DDBJ whole genome shotgun (WGS) entry which is preliminary data.</text>
</comment>